<dbReference type="Gene3D" id="1.10.1740.10">
    <property type="match status" value="1"/>
</dbReference>
<gene>
    <name evidence="7" type="ORF">BJ998_005978</name>
</gene>
<dbReference type="Pfam" id="PF04542">
    <property type="entry name" value="Sigma70_r2"/>
    <property type="match status" value="1"/>
</dbReference>
<dbReference type="SUPFAM" id="SSF88659">
    <property type="entry name" value="Sigma3 and sigma4 domains of RNA polymerase sigma factors"/>
    <property type="match status" value="1"/>
</dbReference>
<sequence length="198" mass="22590">MRPHTGVEMLADPESAPDAQLWRAIAGDDHRAFTALFERHAQAVWNYVYRLTGSWSAAEDVLSTTFLTAWRRRAEVVLIRESALPWLYTVAANLVRNDHRRRSRFLRLAPKLAVPDESRDHAEELAENDHTRQRLTRVLAAVDRLPASEREAVQLCMVGRMSTADAAQLLGINEVSVRSRLSRARTRLRGMTEESFDE</sequence>
<dbReference type="CDD" id="cd06171">
    <property type="entry name" value="Sigma70_r4"/>
    <property type="match status" value="1"/>
</dbReference>
<dbReference type="Proteomes" id="UP000585638">
    <property type="component" value="Unassembled WGS sequence"/>
</dbReference>
<dbReference type="PANTHER" id="PTHR43133">
    <property type="entry name" value="RNA POLYMERASE ECF-TYPE SIGMA FACTO"/>
    <property type="match status" value="1"/>
</dbReference>
<dbReference type="InterPro" id="IPR014284">
    <property type="entry name" value="RNA_pol_sigma-70_dom"/>
</dbReference>
<keyword evidence="8" id="KW-1185">Reference proteome</keyword>
<dbReference type="AlphaFoldDB" id="A0A7W9KLH0"/>
<evidence type="ECO:0000313" key="7">
    <source>
        <dbReference type="EMBL" id="MBB5894782.1"/>
    </source>
</evidence>
<dbReference type="InterPro" id="IPR007627">
    <property type="entry name" value="RNA_pol_sigma70_r2"/>
</dbReference>
<dbReference type="Gene3D" id="1.10.10.10">
    <property type="entry name" value="Winged helix-like DNA-binding domain superfamily/Winged helix DNA-binding domain"/>
    <property type="match status" value="1"/>
</dbReference>
<dbReference type="InterPro" id="IPR039425">
    <property type="entry name" value="RNA_pol_sigma-70-like"/>
</dbReference>
<reference evidence="7 8" key="1">
    <citation type="submission" date="2020-08" db="EMBL/GenBank/DDBJ databases">
        <title>Sequencing the genomes of 1000 actinobacteria strains.</title>
        <authorList>
            <person name="Klenk H.-P."/>
        </authorList>
    </citation>
    <scope>NUCLEOTIDE SEQUENCE [LARGE SCALE GENOMIC DNA]</scope>
    <source>
        <strain evidence="7 8">DSM 43851</strain>
    </source>
</reference>
<evidence type="ECO:0000313" key="8">
    <source>
        <dbReference type="Proteomes" id="UP000585638"/>
    </source>
</evidence>
<dbReference type="Pfam" id="PF08281">
    <property type="entry name" value="Sigma70_r4_2"/>
    <property type="match status" value="1"/>
</dbReference>
<comment type="similarity">
    <text evidence="1">Belongs to the sigma-70 factor family. ECF subfamily.</text>
</comment>
<protein>
    <submittedName>
        <fullName evidence="7">RNA polymerase sigma-70 factor (ECF subfamily)</fullName>
    </submittedName>
</protein>
<dbReference type="InterPro" id="IPR013249">
    <property type="entry name" value="RNA_pol_sigma70_r4_t2"/>
</dbReference>
<evidence type="ECO:0000256" key="1">
    <source>
        <dbReference type="ARBA" id="ARBA00010641"/>
    </source>
</evidence>
<dbReference type="GO" id="GO:0003677">
    <property type="term" value="F:DNA binding"/>
    <property type="evidence" value="ECO:0007669"/>
    <property type="project" value="InterPro"/>
</dbReference>
<dbReference type="InterPro" id="IPR013324">
    <property type="entry name" value="RNA_pol_sigma_r3/r4-like"/>
</dbReference>
<dbReference type="GO" id="GO:0016987">
    <property type="term" value="F:sigma factor activity"/>
    <property type="evidence" value="ECO:0007669"/>
    <property type="project" value="UniProtKB-KW"/>
</dbReference>
<comment type="caution">
    <text evidence="7">The sequence shown here is derived from an EMBL/GenBank/DDBJ whole genome shotgun (WGS) entry which is preliminary data.</text>
</comment>
<dbReference type="RefSeq" id="WP_246488685.1">
    <property type="nucleotide sequence ID" value="NZ_BAAAWY010000019.1"/>
</dbReference>
<name>A0A7W9KLH0_9PSEU</name>
<keyword evidence="2" id="KW-0805">Transcription regulation</keyword>
<keyword evidence="4" id="KW-0804">Transcription</keyword>
<feature type="domain" description="RNA polymerase sigma-70 region 2" evidence="5">
    <location>
        <begin position="36"/>
        <end position="104"/>
    </location>
</feature>
<dbReference type="InterPro" id="IPR036388">
    <property type="entry name" value="WH-like_DNA-bd_sf"/>
</dbReference>
<accession>A0A7W9KLH0</accession>
<proteinExistence type="inferred from homology"/>
<dbReference type="PANTHER" id="PTHR43133:SF25">
    <property type="entry name" value="RNA POLYMERASE SIGMA FACTOR RFAY-RELATED"/>
    <property type="match status" value="1"/>
</dbReference>
<dbReference type="GO" id="GO:0006352">
    <property type="term" value="P:DNA-templated transcription initiation"/>
    <property type="evidence" value="ECO:0007669"/>
    <property type="project" value="InterPro"/>
</dbReference>
<evidence type="ECO:0000256" key="2">
    <source>
        <dbReference type="ARBA" id="ARBA00023015"/>
    </source>
</evidence>
<dbReference type="SUPFAM" id="SSF88946">
    <property type="entry name" value="Sigma2 domain of RNA polymerase sigma factors"/>
    <property type="match status" value="1"/>
</dbReference>
<feature type="domain" description="RNA polymerase sigma factor 70 region 4 type 2" evidence="6">
    <location>
        <begin position="137"/>
        <end position="188"/>
    </location>
</feature>
<organism evidence="7 8">
    <name type="scientific">Kutzneria kofuensis</name>
    <dbReference type="NCBI Taxonomy" id="103725"/>
    <lineage>
        <taxon>Bacteria</taxon>
        <taxon>Bacillati</taxon>
        <taxon>Actinomycetota</taxon>
        <taxon>Actinomycetes</taxon>
        <taxon>Pseudonocardiales</taxon>
        <taxon>Pseudonocardiaceae</taxon>
        <taxon>Kutzneria</taxon>
    </lineage>
</organism>
<evidence type="ECO:0000259" key="6">
    <source>
        <dbReference type="Pfam" id="PF08281"/>
    </source>
</evidence>
<evidence type="ECO:0000256" key="3">
    <source>
        <dbReference type="ARBA" id="ARBA00023082"/>
    </source>
</evidence>
<evidence type="ECO:0000256" key="4">
    <source>
        <dbReference type="ARBA" id="ARBA00023163"/>
    </source>
</evidence>
<dbReference type="EMBL" id="JACHIR010000001">
    <property type="protein sequence ID" value="MBB5894782.1"/>
    <property type="molecule type" value="Genomic_DNA"/>
</dbReference>
<dbReference type="NCBIfam" id="TIGR02937">
    <property type="entry name" value="sigma70-ECF"/>
    <property type="match status" value="1"/>
</dbReference>
<keyword evidence="3" id="KW-0731">Sigma factor</keyword>
<evidence type="ECO:0000259" key="5">
    <source>
        <dbReference type="Pfam" id="PF04542"/>
    </source>
</evidence>
<dbReference type="InterPro" id="IPR013325">
    <property type="entry name" value="RNA_pol_sigma_r2"/>
</dbReference>